<comment type="caution">
    <text evidence="1">The sequence shown here is derived from an EMBL/GenBank/DDBJ whole genome shotgun (WGS) entry which is preliminary data.</text>
</comment>
<accession>A0A7K2IYI3</accession>
<evidence type="ECO:0000313" key="1">
    <source>
        <dbReference type="EMBL" id="MYR35013.1"/>
    </source>
</evidence>
<evidence type="ECO:0000313" key="2">
    <source>
        <dbReference type="Proteomes" id="UP000467124"/>
    </source>
</evidence>
<reference evidence="1 2" key="1">
    <citation type="journal article" date="2019" name="Nat. Commun.">
        <title>The antimicrobial potential of Streptomyces from insect microbiomes.</title>
        <authorList>
            <person name="Chevrette M.G."/>
            <person name="Carlson C.M."/>
            <person name="Ortega H.E."/>
            <person name="Thomas C."/>
            <person name="Ananiev G.E."/>
            <person name="Barns K.J."/>
            <person name="Book A.J."/>
            <person name="Cagnazzo J."/>
            <person name="Carlos C."/>
            <person name="Flanigan W."/>
            <person name="Grubbs K.J."/>
            <person name="Horn H.A."/>
            <person name="Hoffmann F.M."/>
            <person name="Klassen J.L."/>
            <person name="Knack J.J."/>
            <person name="Lewin G.R."/>
            <person name="McDonald B.R."/>
            <person name="Muller L."/>
            <person name="Melo W.G.P."/>
            <person name="Pinto-Tomas A.A."/>
            <person name="Schmitz A."/>
            <person name="Wendt-Pienkowski E."/>
            <person name="Wildman S."/>
            <person name="Zhao M."/>
            <person name="Zhang F."/>
            <person name="Bugni T.S."/>
            <person name="Andes D.R."/>
            <person name="Pupo M.T."/>
            <person name="Currie C.R."/>
        </authorList>
    </citation>
    <scope>NUCLEOTIDE SEQUENCE [LARGE SCALE GENOMIC DNA]</scope>
    <source>
        <strain evidence="1 2">SID5840</strain>
    </source>
</reference>
<organism evidence="1 2">
    <name type="scientific">Nocardiopsis alba</name>
    <dbReference type="NCBI Taxonomy" id="53437"/>
    <lineage>
        <taxon>Bacteria</taxon>
        <taxon>Bacillati</taxon>
        <taxon>Actinomycetota</taxon>
        <taxon>Actinomycetes</taxon>
        <taxon>Streptosporangiales</taxon>
        <taxon>Nocardiopsidaceae</taxon>
        <taxon>Nocardiopsis</taxon>
    </lineage>
</organism>
<proteinExistence type="predicted"/>
<dbReference type="AlphaFoldDB" id="A0A7K2IYI3"/>
<dbReference type="Proteomes" id="UP000467124">
    <property type="component" value="Unassembled WGS sequence"/>
</dbReference>
<dbReference type="EMBL" id="WWHY01000001">
    <property type="protein sequence ID" value="MYR35013.1"/>
    <property type="molecule type" value="Genomic_DNA"/>
</dbReference>
<protein>
    <submittedName>
        <fullName evidence="1">Uncharacterized protein</fullName>
    </submittedName>
</protein>
<sequence length="130" mass="14154">MPIQAGPWQGRKPFARPKFNATKANDLCAQLRGHYADFWRTGGSTTIISDRTFRIDRQGPNSNPRGMRLHIQQGGDSLAAILIDENLADYAGNKDAQAAIEARVIEAFAGSVGNGAGGQAYYWRVSGQYP</sequence>
<gene>
    <name evidence="1" type="ORF">GTW20_22810</name>
</gene>
<dbReference type="RefSeq" id="WP_161111835.1">
    <property type="nucleotide sequence ID" value="NZ_WWHY01000001.1"/>
</dbReference>
<name>A0A7K2IYI3_9ACTN</name>